<dbReference type="SUPFAM" id="SSF46458">
    <property type="entry name" value="Globin-like"/>
    <property type="match status" value="1"/>
</dbReference>
<dbReference type="InterPro" id="IPR044399">
    <property type="entry name" value="Mb-like_M"/>
</dbReference>
<feature type="region of interest" description="Disordered" evidence="1">
    <location>
        <begin position="276"/>
        <end position="299"/>
    </location>
</feature>
<dbReference type="PROSITE" id="PS01033">
    <property type="entry name" value="GLOBIN"/>
    <property type="match status" value="1"/>
</dbReference>
<feature type="region of interest" description="Disordered" evidence="1">
    <location>
        <begin position="98"/>
        <end position="127"/>
    </location>
</feature>
<name>A0ABR1E0H4_NECAM</name>
<dbReference type="Gene3D" id="1.10.490.10">
    <property type="entry name" value="Globins"/>
    <property type="match status" value="1"/>
</dbReference>
<evidence type="ECO:0000313" key="3">
    <source>
        <dbReference type="EMBL" id="KAK6756149.1"/>
    </source>
</evidence>
<evidence type="ECO:0000256" key="1">
    <source>
        <dbReference type="SAM" id="MobiDB-lite"/>
    </source>
</evidence>
<sequence>MRQRIRLQLRFLASQYYNHRGQLWYQFVNPVGMERTESKQKNGGTGKNGSRAINSRYQIAKMRKTAKLLSALTELVELKQETLLTFYFLFNIMGNTESSDSLSLKHRPRSQSPPKALGGSVRSRPETARRCMTECPARRSKTCHRRHPRKKAVCSVTGLTLHQKALLTRKWNRMETATAYELGRRTFEMIFTENPHYLAYIDLKGEPNWRHHINFRIHVQRFVTAMSEAMRRLGDPSTSYDVLRDFGASYASYPKRVSAVYFERLANALNQTATQLQEHDHLSLEKAPSREEDSISSEGDKSFKSLLDVEKLSALDELTGSASCSSFSVPRQRFASRASLTHIDSHSECLGQLYSLIRPNRAEHHGPNDICPITVEAWTVLSAYLANQIKYGYEMERLIRTEMSKLGLDGSGGLKRGTLTMQRPTQFA</sequence>
<evidence type="ECO:0000313" key="4">
    <source>
        <dbReference type="Proteomes" id="UP001303046"/>
    </source>
</evidence>
<organism evidence="3 4">
    <name type="scientific">Necator americanus</name>
    <name type="common">Human hookworm</name>
    <dbReference type="NCBI Taxonomy" id="51031"/>
    <lineage>
        <taxon>Eukaryota</taxon>
        <taxon>Metazoa</taxon>
        <taxon>Ecdysozoa</taxon>
        <taxon>Nematoda</taxon>
        <taxon>Chromadorea</taxon>
        <taxon>Rhabditida</taxon>
        <taxon>Rhabditina</taxon>
        <taxon>Rhabditomorpha</taxon>
        <taxon>Strongyloidea</taxon>
        <taxon>Ancylostomatidae</taxon>
        <taxon>Bunostominae</taxon>
        <taxon>Necator</taxon>
    </lineage>
</organism>
<dbReference type="InterPro" id="IPR000971">
    <property type="entry name" value="Globin"/>
</dbReference>
<dbReference type="InterPro" id="IPR012292">
    <property type="entry name" value="Globin/Proto"/>
</dbReference>
<comment type="caution">
    <text evidence="3">The sequence shown here is derived from an EMBL/GenBank/DDBJ whole genome shotgun (WGS) entry which is preliminary data.</text>
</comment>
<dbReference type="InterPro" id="IPR009050">
    <property type="entry name" value="Globin-like_sf"/>
</dbReference>
<feature type="compositionally biased region" description="Basic and acidic residues" evidence="1">
    <location>
        <begin position="277"/>
        <end position="299"/>
    </location>
</feature>
<reference evidence="3 4" key="1">
    <citation type="submission" date="2023-08" db="EMBL/GenBank/DDBJ databases">
        <title>A Necator americanus chromosomal reference genome.</title>
        <authorList>
            <person name="Ilik V."/>
            <person name="Petrzelkova K.J."/>
            <person name="Pardy F."/>
            <person name="Fuh T."/>
            <person name="Niatou-Singa F.S."/>
            <person name="Gouil Q."/>
            <person name="Baker L."/>
            <person name="Ritchie M.E."/>
            <person name="Jex A.R."/>
            <person name="Gazzola D."/>
            <person name="Li H."/>
            <person name="Toshio Fujiwara R."/>
            <person name="Zhan B."/>
            <person name="Aroian R.V."/>
            <person name="Pafco B."/>
            <person name="Schwarz E.M."/>
        </authorList>
    </citation>
    <scope>NUCLEOTIDE SEQUENCE [LARGE SCALE GENOMIC DNA]</scope>
    <source>
        <strain evidence="3 4">Aroian</strain>
        <tissue evidence="3">Whole animal</tissue>
    </source>
</reference>
<accession>A0ABR1E0H4</accession>
<keyword evidence="4" id="KW-1185">Reference proteome</keyword>
<gene>
    <name evidence="3" type="primary">Necator_chrV.g19293</name>
    <name evidence="3" type="ORF">RB195_014501</name>
</gene>
<protein>
    <recommendedName>
        <fullName evidence="2">Globin domain-containing protein</fullName>
    </recommendedName>
</protein>
<evidence type="ECO:0000259" key="2">
    <source>
        <dbReference type="PROSITE" id="PS01033"/>
    </source>
</evidence>
<dbReference type="EMBL" id="JAVFWL010000005">
    <property type="protein sequence ID" value="KAK6756149.1"/>
    <property type="molecule type" value="Genomic_DNA"/>
</dbReference>
<feature type="domain" description="Globin" evidence="2">
    <location>
        <begin position="158"/>
        <end position="300"/>
    </location>
</feature>
<proteinExistence type="predicted"/>
<dbReference type="CDD" id="cd01040">
    <property type="entry name" value="Mb-like"/>
    <property type="match status" value="1"/>
</dbReference>
<dbReference type="Proteomes" id="UP001303046">
    <property type="component" value="Unassembled WGS sequence"/>
</dbReference>